<keyword evidence="1" id="KW-0175">Coiled coil</keyword>
<dbReference type="AlphaFoldDB" id="A0A9P1BRH3"/>
<accession>A0A9P1BRH3</accession>
<feature type="domain" description="Reverse transcriptase Ty1/copia-type" evidence="3">
    <location>
        <begin position="752"/>
        <end position="973"/>
    </location>
</feature>
<evidence type="ECO:0000313" key="7">
    <source>
        <dbReference type="Proteomes" id="UP001152797"/>
    </source>
</evidence>
<dbReference type="EMBL" id="CAMXCT020000374">
    <property type="protein sequence ID" value="CAL1131285.1"/>
    <property type="molecule type" value="Genomic_DNA"/>
</dbReference>
<feature type="coiled-coil region" evidence="1">
    <location>
        <begin position="195"/>
        <end position="222"/>
    </location>
</feature>
<evidence type="ECO:0000313" key="4">
    <source>
        <dbReference type="EMBL" id="CAI3977910.1"/>
    </source>
</evidence>
<dbReference type="Proteomes" id="UP001152797">
    <property type="component" value="Unassembled WGS sequence"/>
</dbReference>
<protein>
    <submittedName>
        <fullName evidence="6">Retrovirus-related Pol polyprotein from transposon RE2 (Retro element 2) (AtRE2)</fullName>
    </submittedName>
</protein>
<gene>
    <name evidence="4" type="ORF">C1SCF055_LOCUS6009</name>
</gene>
<evidence type="ECO:0000313" key="6">
    <source>
        <dbReference type="EMBL" id="CAL4765222.1"/>
    </source>
</evidence>
<evidence type="ECO:0000259" key="3">
    <source>
        <dbReference type="Pfam" id="PF07727"/>
    </source>
</evidence>
<proteinExistence type="predicted"/>
<reference evidence="5" key="2">
    <citation type="submission" date="2024-04" db="EMBL/GenBank/DDBJ databases">
        <authorList>
            <person name="Chen Y."/>
            <person name="Shah S."/>
            <person name="Dougan E. K."/>
            <person name="Thang M."/>
            <person name="Chan C."/>
        </authorList>
    </citation>
    <scope>NUCLEOTIDE SEQUENCE [LARGE SCALE GENOMIC DNA]</scope>
</reference>
<keyword evidence="7" id="KW-1185">Reference proteome</keyword>
<dbReference type="EMBL" id="CAMXCT010000374">
    <property type="protein sequence ID" value="CAI3977910.1"/>
    <property type="molecule type" value="Genomic_DNA"/>
</dbReference>
<evidence type="ECO:0000313" key="5">
    <source>
        <dbReference type="EMBL" id="CAL1131285.1"/>
    </source>
</evidence>
<comment type="caution">
    <text evidence="4">The sequence shown here is derived from an EMBL/GenBank/DDBJ whole genome shotgun (WGS) entry which is preliminary data.</text>
</comment>
<dbReference type="InterPro" id="IPR013103">
    <property type="entry name" value="RVT_2"/>
</dbReference>
<dbReference type="EMBL" id="CAMXCT030000374">
    <property type="protein sequence ID" value="CAL4765222.1"/>
    <property type="molecule type" value="Genomic_DNA"/>
</dbReference>
<feature type="region of interest" description="Disordered" evidence="2">
    <location>
        <begin position="616"/>
        <end position="647"/>
    </location>
</feature>
<sequence>MPSETRADLMVKMVEMGEVPPAHWTVMQLKARIAELRASLIEDQPVTLKQRLAELNKVAKKKTTLVGWAEAKQLPITANMTIAQIYAMAEQHITKEVPASPMEKMSFGTHRDKTYVEVWSQHQSYVRWAIQTMEESDSVNWHLQRFATWAMTYKGSPAVATMPPRPQLGYPGNGHRFHVLRSPGDSSDASFSMVENDHQAELEQLRQELEVTKKEKMELELAAGRVACSERSVLTQEACRCFGEHSAQRCSIWNGYDLTSTEGVQRLKQLITQLRPRHLGSEIHWELSEKCEVWNLPTVSEFVERQGLRKLTCHGCTVGLRASDTGELMCKGWTIATSHAGVLKHMHLPCQKNHRKTACESGRPKQSAFYIPVFAKKVIEAMQFHEPWSLVVRDLQASSQPCSVQPLNHLVPEVAAVAASDLPVVEQQRIQKLLKHIHSVSGHGSTATMVQALQKRGVPDHVLELARQFQCKILFENSRQQATWPVIQNYFEEHWLAHHGQPECIRVDPEGVWRDEAADVYCRERGINLLPIPAAAHWQVGLLMSGVDCLRALNTTTQSIPPEQLRAASEREIAIESLKGPIEIPWTITSLATHPTRKTYVDVSRDIPSNEEYVDAAGHPTESRKFTSKRKSPVVPEADSQGVRSRTDDMDLGLNACAQHDAENHPTVESTVSGVEIEIELPSSKRAMQKFMESPEAYVVNQLRKQTVEVNERRLTPAELEQFNLAKQKEVRNYIQSYCFKLMPPHLQCDTRDAVGMRWILTWKSMQDGTDAKKAKARAVILGYQDKAYEHKQTASPTLSRVGRQAFLVFCAQMHFRIQKGDVSSAFLQGDKLEEDMWVIPTREICQALNVPEGTVTKLERAAYGLVEAPLWWYKSVSKFLASIGYVRMKSEPYMWVFYDEQHQPRSIISGHVDNFLFGGSPHDEVYLKLMAAIQAKFSWGQWENTPFVQCGVKIHQRDDYGFDLSQQEFVDNLKPIYLSKDRERMRSSSTTDQEKTQLRAVLGSLSWLCGQTDFVHASDVGFLISTVPQSTVQDIVKANQLIQEVKRDPVKLTLHGMTKGTPLDMIAWADAAWANRPDNTSSTGGIVIGAAPRLLRDGKLCAINLLSWRSYKIDRASRSPACAETHAVVDGEDELYHVRYLWTELHHAPPIMQQWTSDQIVQQTPGILVTDSRNFFDKLWKDIPIIKGAERRADIEALTVKESMSSTGLMLRWVHSDA</sequence>
<dbReference type="OrthoDB" id="448915at2759"/>
<organism evidence="4">
    <name type="scientific">Cladocopium goreaui</name>
    <dbReference type="NCBI Taxonomy" id="2562237"/>
    <lineage>
        <taxon>Eukaryota</taxon>
        <taxon>Sar</taxon>
        <taxon>Alveolata</taxon>
        <taxon>Dinophyceae</taxon>
        <taxon>Suessiales</taxon>
        <taxon>Symbiodiniaceae</taxon>
        <taxon>Cladocopium</taxon>
    </lineage>
</organism>
<evidence type="ECO:0000256" key="2">
    <source>
        <dbReference type="SAM" id="MobiDB-lite"/>
    </source>
</evidence>
<name>A0A9P1BRH3_9DINO</name>
<dbReference type="Pfam" id="PF07727">
    <property type="entry name" value="RVT_2"/>
    <property type="match status" value="1"/>
</dbReference>
<reference evidence="4" key="1">
    <citation type="submission" date="2022-10" db="EMBL/GenBank/DDBJ databases">
        <authorList>
            <person name="Chen Y."/>
            <person name="Dougan E. K."/>
            <person name="Chan C."/>
            <person name="Rhodes N."/>
            <person name="Thang M."/>
        </authorList>
    </citation>
    <scope>NUCLEOTIDE SEQUENCE</scope>
</reference>
<evidence type="ECO:0000256" key="1">
    <source>
        <dbReference type="SAM" id="Coils"/>
    </source>
</evidence>